<dbReference type="OrthoDB" id="9797795at2"/>
<dbReference type="Pfam" id="PF01075">
    <property type="entry name" value="Glyco_transf_9"/>
    <property type="match status" value="1"/>
</dbReference>
<name>A0A178IH92_9BACT</name>
<dbReference type="InterPro" id="IPR002201">
    <property type="entry name" value="Glyco_trans_9"/>
</dbReference>
<accession>A0A178IH92</accession>
<dbReference type="GO" id="GO:0008713">
    <property type="term" value="F:ADP-heptose-lipopolysaccharide heptosyltransferase activity"/>
    <property type="evidence" value="ECO:0007669"/>
    <property type="project" value="TreeGrafter"/>
</dbReference>
<evidence type="ECO:0000313" key="4">
    <source>
        <dbReference type="Proteomes" id="UP000078486"/>
    </source>
</evidence>
<organism evidence="3 4">
    <name type="scientific">Termitidicoccus mucosus</name>
    <dbReference type="NCBI Taxonomy" id="1184151"/>
    <lineage>
        <taxon>Bacteria</taxon>
        <taxon>Pseudomonadati</taxon>
        <taxon>Verrucomicrobiota</taxon>
        <taxon>Opitutia</taxon>
        <taxon>Opitutales</taxon>
        <taxon>Opitutaceae</taxon>
        <taxon>Termitidicoccus</taxon>
    </lineage>
</organism>
<dbReference type="STRING" id="1184151.AW736_08810"/>
<dbReference type="GO" id="GO:0005829">
    <property type="term" value="C:cytosol"/>
    <property type="evidence" value="ECO:0007669"/>
    <property type="project" value="TreeGrafter"/>
</dbReference>
<evidence type="ECO:0008006" key="5">
    <source>
        <dbReference type="Google" id="ProtNLM"/>
    </source>
</evidence>
<dbReference type="GO" id="GO:0009244">
    <property type="term" value="P:lipopolysaccharide core region biosynthetic process"/>
    <property type="evidence" value="ECO:0007669"/>
    <property type="project" value="TreeGrafter"/>
</dbReference>
<dbReference type="PANTHER" id="PTHR30160:SF21">
    <property type="entry name" value="LIPOPOLYSACCHARIDE CORE HEPTOSYLTRANSFERASE OPSX"/>
    <property type="match status" value="1"/>
</dbReference>
<dbReference type="EMBL" id="LRRQ01000105">
    <property type="protein sequence ID" value="OAM89108.1"/>
    <property type="molecule type" value="Genomic_DNA"/>
</dbReference>
<evidence type="ECO:0000256" key="2">
    <source>
        <dbReference type="ARBA" id="ARBA00022679"/>
    </source>
</evidence>
<keyword evidence="1" id="KW-0328">Glycosyltransferase</keyword>
<dbReference type="CDD" id="cd03789">
    <property type="entry name" value="GT9_LPS_heptosyltransferase"/>
    <property type="match status" value="1"/>
</dbReference>
<dbReference type="AlphaFoldDB" id="A0A178IH92"/>
<dbReference type="PANTHER" id="PTHR30160">
    <property type="entry name" value="TETRAACYLDISACCHARIDE 4'-KINASE-RELATED"/>
    <property type="match status" value="1"/>
</dbReference>
<protein>
    <recommendedName>
        <fullName evidence="5">Glycosyl transferase</fullName>
    </recommendedName>
</protein>
<evidence type="ECO:0000256" key="1">
    <source>
        <dbReference type="ARBA" id="ARBA00022676"/>
    </source>
</evidence>
<sequence length="373" mass="40227">MNQAMPPHPEHDRAAAPRTICLVRLSALGDVVMVSPLIKMIRREWPAAKITWVIGKAAHPAVASLGRLGVEFVVIDKPRGVRDYLALRRRLAGRHFDALLCLQASWRANLIYPCIRARRKIGYGRDRAKDCHAWFVRETLPPPPGPAHILDGFLQFGEALGGARAAEDCEGAWGLEPPPEARAWADGALPAGPWLAVAPCASKAERDWPASGWATVATHAWRAHRLPAVLLGGPAARDAATAAEIRALLPPDCPVADLTGRTDVPRLLAALERCGLLLAPDTGAAHIARAFDRPVVGLYAVAPSSRTGPYRRTEYCVDKFAEAVALVHGPGSAKARRGARVHDPRAMRLIRAEEVCAALDRAAAVPPPFKLKV</sequence>
<keyword evidence="4" id="KW-1185">Reference proteome</keyword>
<dbReference type="Gene3D" id="3.40.50.2000">
    <property type="entry name" value="Glycogen Phosphorylase B"/>
    <property type="match status" value="2"/>
</dbReference>
<gene>
    <name evidence="3" type="ORF">AW736_08810</name>
</gene>
<keyword evidence="2" id="KW-0808">Transferase</keyword>
<proteinExistence type="predicted"/>
<dbReference type="Proteomes" id="UP000078486">
    <property type="component" value="Unassembled WGS sequence"/>
</dbReference>
<evidence type="ECO:0000313" key="3">
    <source>
        <dbReference type="EMBL" id="OAM89108.1"/>
    </source>
</evidence>
<reference evidence="3 4" key="1">
    <citation type="submission" date="2016-01" db="EMBL/GenBank/DDBJ databases">
        <title>High potential of lignocellulose degradation of a new Verrucomicrobia species.</title>
        <authorList>
            <person name="Wang Y."/>
            <person name="Shi Y."/>
            <person name="Qiu Z."/>
            <person name="Liu S."/>
            <person name="Yang H."/>
        </authorList>
    </citation>
    <scope>NUCLEOTIDE SEQUENCE [LARGE SCALE GENOMIC DNA]</scope>
    <source>
        <strain evidence="3 4">TSB47</strain>
    </source>
</reference>
<dbReference type="SUPFAM" id="SSF53756">
    <property type="entry name" value="UDP-Glycosyltransferase/glycogen phosphorylase"/>
    <property type="match status" value="1"/>
</dbReference>
<comment type="caution">
    <text evidence="3">The sequence shown here is derived from an EMBL/GenBank/DDBJ whole genome shotgun (WGS) entry which is preliminary data.</text>
</comment>
<dbReference type="InterPro" id="IPR051199">
    <property type="entry name" value="LPS_LOS_Heptosyltrfase"/>
</dbReference>